<dbReference type="EMBL" id="MCFJ01000011">
    <property type="protein sequence ID" value="ORY60649.1"/>
    <property type="molecule type" value="Genomic_DNA"/>
</dbReference>
<protein>
    <submittedName>
        <fullName evidence="2">Uncharacterized protein</fullName>
    </submittedName>
</protein>
<feature type="transmembrane region" description="Helical" evidence="1">
    <location>
        <begin position="6"/>
        <end position="28"/>
    </location>
</feature>
<dbReference type="AlphaFoldDB" id="A0A1Y2DN97"/>
<proteinExistence type="predicted"/>
<organism evidence="2 3">
    <name type="scientific">Pseudomassariella vexata</name>
    <dbReference type="NCBI Taxonomy" id="1141098"/>
    <lineage>
        <taxon>Eukaryota</taxon>
        <taxon>Fungi</taxon>
        <taxon>Dikarya</taxon>
        <taxon>Ascomycota</taxon>
        <taxon>Pezizomycotina</taxon>
        <taxon>Sordariomycetes</taxon>
        <taxon>Xylariomycetidae</taxon>
        <taxon>Amphisphaeriales</taxon>
        <taxon>Pseudomassariaceae</taxon>
        <taxon>Pseudomassariella</taxon>
    </lineage>
</organism>
<dbReference type="InParanoid" id="A0A1Y2DN97"/>
<sequence>MWLPATSHYFCSALVLSAYKLTLVLSAYKLTLIRSAYKLTCPMLIHFPWRIQKCVEPPPYLGVVSLKKVNIFNTLGIGDDTCE</sequence>
<dbReference type="RefSeq" id="XP_040712876.1">
    <property type="nucleotide sequence ID" value="XM_040860786.1"/>
</dbReference>
<keyword evidence="1" id="KW-1133">Transmembrane helix</keyword>
<reference evidence="2 3" key="1">
    <citation type="submission" date="2016-07" db="EMBL/GenBank/DDBJ databases">
        <title>Pervasive Adenine N6-methylation of Active Genes in Fungi.</title>
        <authorList>
            <consortium name="DOE Joint Genome Institute"/>
            <person name="Mondo S.J."/>
            <person name="Dannebaum R.O."/>
            <person name="Kuo R.C."/>
            <person name="Labutti K."/>
            <person name="Haridas S."/>
            <person name="Kuo A."/>
            <person name="Salamov A."/>
            <person name="Ahrendt S.R."/>
            <person name="Lipzen A."/>
            <person name="Sullivan W."/>
            <person name="Andreopoulos W.B."/>
            <person name="Clum A."/>
            <person name="Lindquist E."/>
            <person name="Daum C."/>
            <person name="Ramamoorthy G.K."/>
            <person name="Gryganskyi A."/>
            <person name="Culley D."/>
            <person name="Magnuson J.K."/>
            <person name="James T.Y."/>
            <person name="O'Malley M.A."/>
            <person name="Stajich J.E."/>
            <person name="Spatafora J.W."/>
            <person name="Visel A."/>
            <person name="Grigoriev I.V."/>
        </authorList>
    </citation>
    <scope>NUCLEOTIDE SEQUENCE [LARGE SCALE GENOMIC DNA]</scope>
    <source>
        <strain evidence="2 3">CBS 129021</strain>
    </source>
</reference>
<comment type="caution">
    <text evidence="2">The sequence shown here is derived from an EMBL/GenBank/DDBJ whole genome shotgun (WGS) entry which is preliminary data.</text>
</comment>
<gene>
    <name evidence="2" type="ORF">BCR38DRAFT_441842</name>
</gene>
<keyword evidence="3" id="KW-1185">Reference proteome</keyword>
<evidence type="ECO:0000313" key="3">
    <source>
        <dbReference type="Proteomes" id="UP000193689"/>
    </source>
</evidence>
<accession>A0A1Y2DN97</accession>
<dbReference type="Proteomes" id="UP000193689">
    <property type="component" value="Unassembled WGS sequence"/>
</dbReference>
<name>A0A1Y2DN97_9PEZI</name>
<dbReference type="GeneID" id="63776998"/>
<keyword evidence="1" id="KW-0472">Membrane</keyword>
<evidence type="ECO:0000256" key="1">
    <source>
        <dbReference type="SAM" id="Phobius"/>
    </source>
</evidence>
<evidence type="ECO:0000313" key="2">
    <source>
        <dbReference type="EMBL" id="ORY60649.1"/>
    </source>
</evidence>
<keyword evidence="1" id="KW-0812">Transmembrane</keyword>